<dbReference type="Pfam" id="PF04347">
    <property type="entry name" value="FliO"/>
    <property type="match status" value="1"/>
</dbReference>
<gene>
    <name evidence="10" type="ORF">ENX03_03860</name>
</gene>
<dbReference type="AlphaFoldDB" id="A0A7C3QVP2"/>
<keyword evidence="6" id="KW-0472">Membrane</keyword>
<evidence type="ECO:0000256" key="6">
    <source>
        <dbReference type="ARBA" id="ARBA00023136"/>
    </source>
</evidence>
<evidence type="ECO:0008006" key="11">
    <source>
        <dbReference type="Google" id="ProtNLM"/>
    </source>
</evidence>
<evidence type="ECO:0000256" key="5">
    <source>
        <dbReference type="ARBA" id="ARBA00022989"/>
    </source>
</evidence>
<organism evidence="10">
    <name type="scientific">Leptospirillum ferriphilum</name>
    <dbReference type="NCBI Taxonomy" id="178606"/>
    <lineage>
        <taxon>Bacteria</taxon>
        <taxon>Pseudomonadati</taxon>
        <taxon>Nitrospirota</taxon>
        <taxon>Nitrospiria</taxon>
        <taxon>Nitrospirales</taxon>
        <taxon>Nitrospiraceae</taxon>
        <taxon>Leptospirillum</taxon>
    </lineage>
</organism>
<keyword evidence="4" id="KW-0812">Transmembrane</keyword>
<dbReference type="PANTHER" id="PTHR38766:SF1">
    <property type="entry name" value="FLAGELLAR PROTEIN FLIO"/>
    <property type="match status" value="1"/>
</dbReference>
<evidence type="ECO:0000256" key="4">
    <source>
        <dbReference type="ARBA" id="ARBA00022692"/>
    </source>
</evidence>
<comment type="similarity">
    <text evidence="8">Belongs to the FliO/MopB family.</text>
</comment>
<evidence type="ECO:0000256" key="9">
    <source>
        <dbReference type="SAM" id="MobiDB-lite"/>
    </source>
</evidence>
<dbReference type="InterPro" id="IPR052205">
    <property type="entry name" value="FliO/MopB"/>
</dbReference>
<dbReference type="GO" id="GO:0044781">
    <property type="term" value="P:bacterial-type flagellum organization"/>
    <property type="evidence" value="ECO:0007669"/>
    <property type="project" value="InterPro"/>
</dbReference>
<reference evidence="10" key="1">
    <citation type="journal article" date="2020" name="mSystems">
        <title>Genome- and Community-Level Interaction Insights into Carbon Utilization and Element Cycling Functions of Hydrothermarchaeota in Hydrothermal Sediment.</title>
        <authorList>
            <person name="Zhou Z."/>
            <person name="Liu Y."/>
            <person name="Xu W."/>
            <person name="Pan J."/>
            <person name="Luo Z.H."/>
            <person name="Li M."/>
        </authorList>
    </citation>
    <scope>NUCLEOTIDE SEQUENCE [LARGE SCALE GENOMIC DNA]</scope>
    <source>
        <strain evidence="10">SpSt-902</strain>
    </source>
</reference>
<dbReference type="EMBL" id="DTMM01000082">
    <property type="protein sequence ID" value="HFT93076.1"/>
    <property type="molecule type" value="Genomic_DNA"/>
</dbReference>
<evidence type="ECO:0000256" key="2">
    <source>
        <dbReference type="ARBA" id="ARBA00004236"/>
    </source>
</evidence>
<dbReference type="PANTHER" id="PTHR38766">
    <property type="entry name" value="FLAGELLAR PROTEIN FLIO"/>
    <property type="match status" value="1"/>
</dbReference>
<dbReference type="GO" id="GO:0005886">
    <property type="term" value="C:plasma membrane"/>
    <property type="evidence" value="ECO:0007669"/>
    <property type="project" value="UniProtKB-SubCell"/>
</dbReference>
<evidence type="ECO:0000256" key="1">
    <source>
        <dbReference type="ARBA" id="ARBA00004117"/>
    </source>
</evidence>
<evidence type="ECO:0000256" key="3">
    <source>
        <dbReference type="ARBA" id="ARBA00022475"/>
    </source>
</evidence>
<comment type="caution">
    <text evidence="10">The sequence shown here is derived from an EMBL/GenBank/DDBJ whole genome shotgun (WGS) entry which is preliminary data.</text>
</comment>
<evidence type="ECO:0000256" key="7">
    <source>
        <dbReference type="ARBA" id="ARBA00023143"/>
    </source>
</evidence>
<dbReference type="InterPro" id="IPR022781">
    <property type="entry name" value="Flagellar_biosynth_FliO"/>
</dbReference>
<keyword evidence="5" id="KW-1133">Transmembrane helix</keyword>
<keyword evidence="3" id="KW-1003">Cell membrane</keyword>
<comment type="subcellular location">
    <subcellularLocation>
        <location evidence="1">Bacterial flagellum basal body</location>
    </subcellularLocation>
    <subcellularLocation>
        <location evidence="2">Cell membrane</location>
    </subcellularLocation>
</comment>
<accession>A0A7C3QVP2</accession>
<feature type="region of interest" description="Disordered" evidence="9">
    <location>
        <begin position="116"/>
        <end position="145"/>
    </location>
</feature>
<evidence type="ECO:0000256" key="8">
    <source>
        <dbReference type="ARBA" id="ARBA00037937"/>
    </source>
</evidence>
<protein>
    <recommendedName>
        <fullName evidence="11">Flagellar protein</fullName>
    </recommendedName>
</protein>
<evidence type="ECO:0000313" key="10">
    <source>
        <dbReference type="EMBL" id="HFT93076.1"/>
    </source>
</evidence>
<sequence>MGHSALGHHPSLLWMGGRLALSLLLVLALFLGAVWAIRFLQKKTLAVRSGSQEDIRICQTVVVAPKSTVSVVKVGNESFLLGVTPQNISLLARLGGKTADDSPALAVASRDIAAGSRPPVVSASPAGVKDPEVQSRGTSREDRFESVVEEALARIRRGQTEREGDGGRRWSV</sequence>
<proteinExistence type="inferred from homology"/>
<dbReference type="GO" id="GO:0009425">
    <property type="term" value="C:bacterial-type flagellum basal body"/>
    <property type="evidence" value="ECO:0007669"/>
    <property type="project" value="UniProtKB-SubCell"/>
</dbReference>
<feature type="compositionally biased region" description="Basic and acidic residues" evidence="9">
    <location>
        <begin position="129"/>
        <end position="145"/>
    </location>
</feature>
<name>A0A7C3QVP2_9BACT</name>
<keyword evidence="7" id="KW-0975">Bacterial flagellum</keyword>